<name>A0ACB0ZCA6_MELEN</name>
<protein>
    <submittedName>
        <fullName evidence="1">Uncharacterized protein</fullName>
    </submittedName>
</protein>
<evidence type="ECO:0000313" key="1">
    <source>
        <dbReference type="EMBL" id="CAK5076103.1"/>
    </source>
</evidence>
<evidence type="ECO:0000313" key="2">
    <source>
        <dbReference type="Proteomes" id="UP001497535"/>
    </source>
</evidence>
<sequence length="189" mass="22050">MPINQDSANEEIEIVRNNFGKDFECGFLKRKIMGRFFHGVRGCLNSEKLITMISVPQLSKNFPKEMDNQMFELKPMKVLKFVSVTKQDIIRESKDVGTEKDWKKRKRKQESGLVESVSVTEFLTIGVHLETFHRRSGLINRVGLENPMINFDTETSKSIKRKELPRHPRPFRKTDRTKRTHSDVEDAVI</sequence>
<proteinExistence type="predicted"/>
<dbReference type="EMBL" id="CAVMJV010000029">
    <property type="protein sequence ID" value="CAK5076103.1"/>
    <property type="molecule type" value="Genomic_DNA"/>
</dbReference>
<comment type="caution">
    <text evidence="1">The sequence shown here is derived from an EMBL/GenBank/DDBJ whole genome shotgun (WGS) entry which is preliminary data.</text>
</comment>
<gene>
    <name evidence="1" type="ORF">MENTE1834_LOCUS22950</name>
</gene>
<dbReference type="Proteomes" id="UP001497535">
    <property type="component" value="Unassembled WGS sequence"/>
</dbReference>
<organism evidence="1 2">
    <name type="scientific">Meloidogyne enterolobii</name>
    <name type="common">Root-knot nematode worm</name>
    <name type="synonym">Meloidogyne mayaguensis</name>
    <dbReference type="NCBI Taxonomy" id="390850"/>
    <lineage>
        <taxon>Eukaryota</taxon>
        <taxon>Metazoa</taxon>
        <taxon>Ecdysozoa</taxon>
        <taxon>Nematoda</taxon>
        <taxon>Chromadorea</taxon>
        <taxon>Rhabditida</taxon>
        <taxon>Tylenchina</taxon>
        <taxon>Tylenchomorpha</taxon>
        <taxon>Tylenchoidea</taxon>
        <taxon>Meloidogynidae</taxon>
        <taxon>Meloidogyninae</taxon>
        <taxon>Meloidogyne</taxon>
    </lineage>
</organism>
<accession>A0ACB0ZCA6</accession>
<keyword evidence="2" id="KW-1185">Reference proteome</keyword>
<reference evidence="1" key="1">
    <citation type="submission" date="2023-11" db="EMBL/GenBank/DDBJ databases">
        <authorList>
            <person name="Poullet M."/>
        </authorList>
    </citation>
    <scope>NUCLEOTIDE SEQUENCE</scope>
    <source>
        <strain evidence="1">E1834</strain>
    </source>
</reference>